<evidence type="ECO:0000256" key="6">
    <source>
        <dbReference type="ARBA" id="ARBA00023146"/>
    </source>
</evidence>
<dbReference type="PROSITE" id="PS50861">
    <property type="entry name" value="AA_TRNA_LIGASE_II_GLYAB"/>
    <property type="match status" value="2"/>
</dbReference>
<dbReference type="Gene3D" id="3.30.930.10">
    <property type="entry name" value="Bira Bifunctional Protein, Domain 2"/>
    <property type="match status" value="1"/>
</dbReference>
<evidence type="ECO:0000256" key="8">
    <source>
        <dbReference type="HAMAP-Rule" id="MF_00254"/>
    </source>
</evidence>
<dbReference type="InterPro" id="IPR015944">
    <property type="entry name" value="Gly-tRNA-synth_bsu"/>
</dbReference>
<evidence type="ECO:0000256" key="7">
    <source>
        <dbReference type="ARBA" id="ARBA00047937"/>
    </source>
</evidence>
<dbReference type="EC" id="6.1.1.14" evidence="9"/>
<keyword evidence="3 9" id="KW-0547">Nucleotide-binding</keyword>
<dbReference type="PANTHER" id="PTHR30075">
    <property type="entry name" value="GLYCYL-TRNA SYNTHETASE"/>
    <property type="match status" value="1"/>
</dbReference>
<dbReference type="GO" id="GO:0004820">
    <property type="term" value="F:glycine-tRNA ligase activity"/>
    <property type="evidence" value="ECO:0007669"/>
    <property type="project" value="UniProtKB-EC"/>
</dbReference>
<dbReference type="SUPFAM" id="SSF55681">
    <property type="entry name" value="Class II aaRS and biotin synthetases"/>
    <property type="match status" value="1"/>
</dbReference>
<dbReference type="InterPro" id="IPR006194">
    <property type="entry name" value="Gly-tRNA-synth_heterodimer"/>
</dbReference>
<evidence type="ECO:0000256" key="4">
    <source>
        <dbReference type="ARBA" id="ARBA00022840"/>
    </source>
</evidence>
<keyword evidence="5 9" id="KW-0648">Protein biosynthesis</keyword>
<comment type="similarity">
    <text evidence="1 9">Belongs to the class-II aminoacyl-tRNA synthetase family.</text>
</comment>
<dbReference type="RefSeq" id="WP_203381346.1">
    <property type="nucleotide sequence ID" value="NZ_JAENHP010000019.1"/>
</dbReference>
<dbReference type="InterPro" id="IPR045864">
    <property type="entry name" value="aa-tRNA-synth_II/BPL/LPL"/>
</dbReference>
<comment type="catalytic activity">
    <reaction evidence="7 9">
        <text>tRNA(Gly) + glycine + ATP = glycyl-tRNA(Gly) + AMP + diphosphate</text>
        <dbReference type="Rhea" id="RHEA:16013"/>
        <dbReference type="Rhea" id="RHEA-COMP:9664"/>
        <dbReference type="Rhea" id="RHEA-COMP:9683"/>
        <dbReference type="ChEBI" id="CHEBI:30616"/>
        <dbReference type="ChEBI" id="CHEBI:33019"/>
        <dbReference type="ChEBI" id="CHEBI:57305"/>
        <dbReference type="ChEBI" id="CHEBI:78442"/>
        <dbReference type="ChEBI" id="CHEBI:78522"/>
        <dbReference type="ChEBI" id="CHEBI:456215"/>
        <dbReference type="EC" id="6.1.1.14"/>
    </reaction>
</comment>
<comment type="subunit">
    <text evidence="9">Tetramer of two alpha and two beta subunits.</text>
</comment>
<name>A0ABS2ANE2_9ACTN</name>
<keyword evidence="11" id="KW-1185">Reference proteome</keyword>
<dbReference type="Pfam" id="PF02091">
    <property type="entry name" value="tRNA-synt_2e"/>
    <property type="match status" value="1"/>
</dbReference>
<sequence length="979" mass="105588">MLTMQDALARLTAYWTAQGCLTVQPMNTEVGAGTLNPATFLRVLGPEPWRVVYVEPSVRPDDSRYGENPNRLQTHTQMQVILKPDPGNPQELYLGSLEALGIDVKAHDIRFVEDNWASPALGAWGLGWEVWLDGLEITQFTYFQQAGGLNLEPVSVEITYGIERIIMALQEKTHFKDIEYGDAISYGEVFGQSEYEMSRYYLDDADVAANRQLLEIYAAEAQRLIDAGLPVPAHTYVLKCSQAFNVLDSRGAVSTADRAAEFGRMRRLAGEVAKLWVARRDEMGHPLGLVPPLPAAVAAALPAARENARTLIFEIGTEELPPSEARAARDYVQRALTEGLAGTRLEHEEVRVFATPRRLVALVPSVAAREADHVRQVKGPRVGAPAKAVEGFARGQGVSASELSVASVGGVDHHVVSREEVGGHASEVLAPVLAKVVTGLRAAKNMRWNDPQLSFSRPIRWLTALWGDDVVPVAVGTLAAGRRTRLLRTAAEPVVEIASAETFMETLALAGIVADPEDRHDLIVTGAQDEVYPDGRVDVTGEAALIEQISYLVEAPTPLLGTFDEGYLSLPDAVLTTVMRKHQRYLPVRGEDGSLLPMFVTVANGPVDVELVRAGNEAVLRARYEDAAFFYRADRALPVAEMRDRLTRLTFTDKLGSMADRAARIATLALSLADSLGLGSATLGRAARLVKFDLGSQLVTEMTSLAGVMARDYALHAGEPRDVAQAVYETELPRNTGDALPASVPGALLSLADRLDLVAGLAATVGLPTGSSDPFAVRRAVLGLLAVHRAHPALAALSLTEALRTAAAQQPVEVSSQVLDAAGDFLARRLEQVLTEEGHPVDRVRAAIGHYARPSVVDAMLAQLETLVGNPDFVAVAAAIQRSRRILPPDTAAGYDPALLTEPAELALHEAVSNVKADFGTDLNAFTAAVEPLVEPLSRFFDEVFVMAEDPSLRAARLGLLATVRDLGAGLLDWPELRL</sequence>
<dbReference type="NCBIfam" id="TIGR00211">
    <property type="entry name" value="glyS"/>
    <property type="match status" value="1"/>
</dbReference>
<dbReference type="SUPFAM" id="SSF109604">
    <property type="entry name" value="HD-domain/PDEase-like"/>
    <property type="match status" value="1"/>
</dbReference>
<protein>
    <recommendedName>
        <fullName evidence="8 9">Multifunctional fusion protein</fullName>
    </recommendedName>
    <domain>
        <recommendedName>
            <fullName evidence="9">Glycine--tRNA ligase beta subunit</fullName>
            <ecNumber evidence="9">6.1.1.14</ecNumber>
        </recommendedName>
        <alternativeName>
            <fullName evidence="9">Glycyl-tRNA synthetase beta subunit</fullName>
            <shortName evidence="9">GlyRS</shortName>
        </alternativeName>
    </domain>
    <domain>
        <recommendedName>
            <fullName evidence="8">Glycine--tRNA ligase alpha subunit</fullName>
        </recommendedName>
        <alternativeName>
            <fullName evidence="8">Glycyl-tRNA synthetase alpha subunit</fullName>
        </alternativeName>
    </domain>
</protein>
<dbReference type="PRINTS" id="PR01044">
    <property type="entry name" value="TRNASYNTHGA"/>
</dbReference>
<comment type="subcellular location">
    <subcellularLocation>
        <location evidence="9">Cytoplasm</location>
    </subcellularLocation>
</comment>
<dbReference type="InterPro" id="IPR002310">
    <property type="entry name" value="Gly-tRNA_ligase_asu"/>
</dbReference>
<comment type="caution">
    <text evidence="10">The sequence shown here is derived from an EMBL/GenBank/DDBJ whole genome shotgun (WGS) entry which is preliminary data.</text>
</comment>
<accession>A0ABS2ANE2</accession>
<evidence type="ECO:0000256" key="5">
    <source>
        <dbReference type="ARBA" id="ARBA00022917"/>
    </source>
</evidence>
<keyword evidence="4 9" id="KW-0067">ATP-binding</keyword>
<evidence type="ECO:0000256" key="9">
    <source>
        <dbReference type="HAMAP-Rule" id="MF_00255"/>
    </source>
</evidence>
<gene>
    <name evidence="9" type="primary">glyS</name>
    <name evidence="8" type="synonym">glyQ</name>
    <name evidence="10" type="ORF">JIG36_38310</name>
</gene>
<evidence type="ECO:0000313" key="11">
    <source>
        <dbReference type="Proteomes" id="UP000632138"/>
    </source>
</evidence>
<dbReference type="Gene3D" id="1.20.58.180">
    <property type="entry name" value="Class II aaRS and biotin synthetases, domain 2"/>
    <property type="match status" value="1"/>
</dbReference>
<dbReference type="Proteomes" id="UP000632138">
    <property type="component" value="Unassembled WGS sequence"/>
</dbReference>
<dbReference type="Pfam" id="PF02092">
    <property type="entry name" value="tRNA_synt_2f"/>
    <property type="match status" value="1"/>
</dbReference>
<dbReference type="NCBIfam" id="NF011499">
    <property type="entry name" value="PRK14908.1"/>
    <property type="match status" value="1"/>
</dbReference>
<keyword evidence="6 9" id="KW-0030">Aminoacyl-tRNA synthetase</keyword>
<dbReference type="PANTHER" id="PTHR30075:SF2">
    <property type="entry name" value="GLYCINE--TRNA LIGASE, CHLOROPLASTIC_MITOCHONDRIAL 2"/>
    <property type="match status" value="1"/>
</dbReference>
<evidence type="ECO:0000256" key="3">
    <source>
        <dbReference type="ARBA" id="ARBA00022741"/>
    </source>
</evidence>
<organism evidence="10 11">
    <name type="scientific">Paractinoplanes ovalisporus</name>
    <dbReference type="NCBI Taxonomy" id="2810368"/>
    <lineage>
        <taxon>Bacteria</taxon>
        <taxon>Bacillati</taxon>
        <taxon>Actinomycetota</taxon>
        <taxon>Actinomycetes</taxon>
        <taxon>Micromonosporales</taxon>
        <taxon>Micromonosporaceae</taxon>
        <taxon>Paractinoplanes</taxon>
    </lineage>
</organism>
<evidence type="ECO:0000313" key="10">
    <source>
        <dbReference type="EMBL" id="MBM2621373.1"/>
    </source>
</evidence>
<dbReference type="HAMAP" id="MF_00255">
    <property type="entry name" value="Gly_tRNA_synth_beta"/>
    <property type="match status" value="1"/>
</dbReference>
<evidence type="ECO:0000256" key="2">
    <source>
        <dbReference type="ARBA" id="ARBA00022598"/>
    </source>
</evidence>
<proteinExistence type="inferred from homology"/>
<evidence type="ECO:0000256" key="1">
    <source>
        <dbReference type="ARBA" id="ARBA00008226"/>
    </source>
</evidence>
<keyword evidence="9" id="KW-0963">Cytoplasm</keyword>
<dbReference type="NCBIfam" id="TIGR00388">
    <property type="entry name" value="glyQ"/>
    <property type="match status" value="1"/>
</dbReference>
<dbReference type="EMBL" id="JAENHP010000019">
    <property type="protein sequence ID" value="MBM2621373.1"/>
    <property type="molecule type" value="Genomic_DNA"/>
</dbReference>
<dbReference type="HAMAP" id="MF_00254">
    <property type="entry name" value="Gly_tRNA_synth_alpha"/>
    <property type="match status" value="1"/>
</dbReference>
<dbReference type="NCBIfam" id="NF006827">
    <property type="entry name" value="PRK09348.1"/>
    <property type="match status" value="1"/>
</dbReference>
<reference evidence="10 11" key="1">
    <citation type="submission" date="2021-01" db="EMBL/GenBank/DDBJ databases">
        <title>Actinoplanes sp. nov. LDG1-06 isolated from lichen.</title>
        <authorList>
            <person name="Saeng-In P."/>
            <person name="Phongsopitanun W."/>
            <person name="Kanchanasin P."/>
            <person name="Yuki M."/>
            <person name="Kudo T."/>
            <person name="Ohkuma M."/>
            <person name="Tanasupawat S."/>
        </authorList>
    </citation>
    <scope>NUCLEOTIDE SEQUENCE [LARGE SCALE GENOMIC DNA]</scope>
    <source>
        <strain evidence="10 11">LDG1-06</strain>
    </source>
</reference>
<keyword evidence="2 9" id="KW-0436">Ligase</keyword>